<evidence type="ECO:0000256" key="1">
    <source>
        <dbReference type="ARBA" id="ARBA00000085"/>
    </source>
</evidence>
<evidence type="ECO:0000256" key="5">
    <source>
        <dbReference type="ARBA" id="ARBA00023012"/>
    </source>
</evidence>
<evidence type="ECO:0000259" key="7">
    <source>
        <dbReference type="PROSITE" id="PS50109"/>
    </source>
</evidence>
<dbReference type="PANTHER" id="PTHR24421">
    <property type="entry name" value="NITRATE/NITRITE SENSOR PROTEIN NARX-RELATED"/>
    <property type="match status" value="1"/>
</dbReference>
<name>A0A3S4RMQ4_MYCCI</name>
<dbReference type="AlphaFoldDB" id="A0A3S4RMQ4"/>
<dbReference type="CDD" id="cd16917">
    <property type="entry name" value="HATPase_UhpB-NarQ-NarX-like"/>
    <property type="match status" value="1"/>
</dbReference>
<dbReference type="InterPro" id="IPR005467">
    <property type="entry name" value="His_kinase_dom"/>
</dbReference>
<dbReference type="SUPFAM" id="SSF55874">
    <property type="entry name" value="ATPase domain of HSP90 chaperone/DNA topoisomerase II/histidine kinase"/>
    <property type="match status" value="1"/>
</dbReference>
<dbReference type="EC" id="2.7.13.3" evidence="2"/>
<evidence type="ECO:0000256" key="2">
    <source>
        <dbReference type="ARBA" id="ARBA00012438"/>
    </source>
</evidence>
<dbReference type="Proteomes" id="UP000282551">
    <property type="component" value="Chromosome"/>
</dbReference>
<dbReference type="PROSITE" id="PS50109">
    <property type="entry name" value="HIS_KIN"/>
    <property type="match status" value="1"/>
</dbReference>
<keyword evidence="6" id="KW-0472">Membrane</keyword>
<dbReference type="RefSeq" id="WP_126336582.1">
    <property type="nucleotide sequence ID" value="NZ_AP022604.1"/>
</dbReference>
<feature type="transmembrane region" description="Helical" evidence="6">
    <location>
        <begin position="12"/>
        <end position="30"/>
    </location>
</feature>
<reference evidence="8 9" key="1">
    <citation type="submission" date="2018-12" db="EMBL/GenBank/DDBJ databases">
        <authorList>
            <consortium name="Pathogen Informatics"/>
        </authorList>
    </citation>
    <scope>NUCLEOTIDE SEQUENCE [LARGE SCALE GENOMIC DNA]</scope>
    <source>
        <strain evidence="8 9">NCTC10485</strain>
    </source>
</reference>
<dbReference type="InterPro" id="IPR003594">
    <property type="entry name" value="HATPase_dom"/>
</dbReference>
<dbReference type="SMART" id="SM00387">
    <property type="entry name" value="HATPase_c"/>
    <property type="match status" value="1"/>
</dbReference>
<keyword evidence="6" id="KW-1133">Transmembrane helix</keyword>
<feature type="domain" description="Histidine kinase" evidence="7">
    <location>
        <begin position="295"/>
        <end position="387"/>
    </location>
</feature>
<gene>
    <name evidence="8" type="primary">vraS</name>
    <name evidence="8" type="ORF">NCTC10485_00055</name>
</gene>
<evidence type="ECO:0000256" key="3">
    <source>
        <dbReference type="ARBA" id="ARBA00022679"/>
    </source>
</evidence>
<sequence length="401" mass="43579">MVEHLSAEPVRVWAILRLPLIVLMLLRIYVAGVQHWLPVLYGVVLAVYCVAALSWLVFVLRRPVPRWGPWVSAAIDVIAVLALCVASGGATAELLPLFLVLPISVAFQDRPALTATLGISTAVGYLVVWWIFSMRDATVEMTRVVYVQFGFLLWLAAATSALCLVLTRRSDRVLALLEVRRRLVLESAQAEERQNRELAEHLHDGPLQTLLAARLEVDELRERAPDPALDMVHSALQDTAAGMRSTVTALHPQVLAQLGLTAAVRELVRQYDSRGDFIVEAELDDVGKPASQAILFRAARELLNNISKHASATVVTVRLFRQGERVVLVIGDDGAGFDPAVVEQRVAQGHIGLASLLVRLDAMGGSMAVDSVVGAGTRVTVTSPVEAMDPEGSASKMSYPK</sequence>
<dbReference type="EMBL" id="LR134355">
    <property type="protein sequence ID" value="VEG44110.1"/>
    <property type="molecule type" value="Genomic_DNA"/>
</dbReference>
<keyword evidence="5" id="KW-0902">Two-component regulatory system</keyword>
<evidence type="ECO:0000256" key="4">
    <source>
        <dbReference type="ARBA" id="ARBA00022777"/>
    </source>
</evidence>
<protein>
    <recommendedName>
        <fullName evidence="2">histidine kinase</fullName>
        <ecNumber evidence="2">2.7.13.3</ecNumber>
    </recommendedName>
</protein>
<comment type="catalytic activity">
    <reaction evidence="1">
        <text>ATP + protein L-histidine = ADP + protein N-phospho-L-histidine.</text>
        <dbReference type="EC" id="2.7.13.3"/>
    </reaction>
</comment>
<feature type="transmembrane region" description="Helical" evidence="6">
    <location>
        <begin position="36"/>
        <end position="58"/>
    </location>
</feature>
<keyword evidence="3 8" id="KW-0808">Transferase</keyword>
<accession>A0A3S4RMQ4</accession>
<dbReference type="OrthoDB" id="5243952at2"/>
<keyword evidence="4 8" id="KW-0418">Kinase</keyword>
<feature type="transmembrane region" description="Helical" evidence="6">
    <location>
        <begin position="144"/>
        <end position="167"/>
    </location>
</feature>
<feature type="transmembrane region" description="Helical" evidence="6">
    <location>
        <begin position="112"/>
        <end position="132"/>
    </location>
</feature>
<keyword evidence="9" id="KW-1185">Reference proteome</keyword>
<proteinExistence type="predicted"/>
<organism evidence="8 9">
    <name type="scientific">Mycolicibacterium chitae</name>
    <name type="common">Mycobacterium chitae</name>
    <dbReference type="NCBI Taxonomy" id="1792"/>
    <lineage>
        <taxon>Bacteria</taxon>
        <taxon>Bacillati</taxon>
        <taxon>Actinomycetota</taxon>
        <taxon>Actinomycetes</taxon>
        <taxon>Mycobacteriales</taxon>
        <taxon>Mycobacteriaceae</taxon>
        <taxon>Mycolicibacterium</taxon>
    </lineage>
</organism>
<dbReference type="GO" id="GO:0004673">
    <property type="term" value="F:protein histidine kinase activity"/>
    <property type="evidence" value="ECO:0007669"/>
    <property type="project" value="UniProtKB-EC"/>
</dbReference>
<dbReference type="InterPro" id="IPR036890">
    <property type="entry name" value="HATPase_C_sf"/>
</dbReference>
<evidence type="ECO:0000313" key="8">
    <source>
        <dbReference type="EMBL" id="VEG44110.1"/>
    </source>
</evidence>
<dbReference type="PANTHER" id="PTHR24421:SF10">
    <property type="entry name" value="NITRATE_NITRITE SENSOR PROTEIN NARQ"/>
    <property type="match status" value="1"/>
</dbReference>
<dbReference type="GO" id="GO:0000160">
    <property type="term" value="P:phosphorelay signal transduction system"/>
    <property type="evidence" value="ECO:0007669"/>
    <property type="project" value="UniProtKB-KW"/>
</dbReference>
<feature type="transmembrane region" description="Helical" evidence="6">
    <location>
        <begin position="70"/>
        <end position="92"/>
    </location>
</feature>
<keyword evidence="6" id="KW-0812">Transmembrane</keyword>
<evidence type="ECO:0000313" key="9">
    <source>
        <dbReference type="Proteomes" id="UP000282551"/>
    </source>
</evidence>
<dbReference type="Gene3D" id="3.30.565.10">
    <property type="entry name" value="Histidine kinase-like ATPase, C-terminal domain"/>
    <property type="match status" value="1"/>
</dbReference>
<dbReference type="InterPro" id="IPR050482">
    <property type="entry name" value="Sensor_HK_TwoCompSys"/>
</dbReference>
<dbReference type="Pfam" id="PF02518">
    <property type="entry name" value="HATPase_c"/>
    <property type="match status" value="1"/>
</dbReference>
<evidence type="ECO:0000256" key="6">
    <source>
        <dbReference type="SAM" id="Phobius"/>
    </source>
</evidence>